<keyword evidence="3" id="KW-1185">Reference proteome</keyword>
<evidence type="ECO:0000313" key="3">
    <source>
        <dbReference type="Proteomes" id="UP000731519"/>
    </source>
</evidence>
<keyword evidence="1" id="KW-1133">Transmembrane helix</keyword>
<evidence type="ECO:0008006" key="4">
    <source>
        <dbReference type="Google" id="ProtNLM"/>
    </source>
</evidence>
<dbReference type="GeneID" id="91404746"/>
<organism evidence="2 3">
    <name type="scientific">Streptomyces fradiae ATCC 10745 = DSM 40063</name>
    <dbReference type="NCBI Taxonomy" id="1319510"/>
    <lineage>
        <taxon>Bacteria</taxon>
        <taxon>Bacillati</taxon>
        <taxon>Actinomycetota</taxon>
        <taxon>Actinomycetes</taxon>
        <taxon>Kitasatosporales</taxon>
        <taxon>Streptomycetaceae</taxon>
        <taxon>Streptomyces</taxon>
    </lineage>
</organism>
<dbReference type="RefSeq" id="WP_085921504.1">
    <property type="nucleotide sequence ID" value="NZ_ASYR01000007.1"/>
</dbReference>
<comment type="caution">
    <text evidence="2">The sequence shown here is derived from an EMBL/GenBank/DDBJ whole genome shotgun (WGS) entry which is preliminary data.</text>
</comment>
<dbReference type="EMBL" id="ASYR01000007">
    <property type="protein sequence ID" value="KAF0650753.1"/>
    <property type="molecule type" value="Genomic_DNA"/>
</dbReference>
<gene>
    <name evidence="2" type="ORF">K701_07080</name>
</gene>
<reference evidence="2 3" key="1">
    <citation type="submission" date="2013-05" db="EMBL/GenBank/DDBJ databases">
        <title>Genome Sequence of Streptomyces fradiae.</title>
        <authorList>
            <person name="Kirby R."/>
        </authorList>
    </citation>
    <scope>NUCLEOTIDE SEQUENCE [LARGE SCALE GENOMIC DNA]</scope>
    <source>
        <strain evidence="2 3">ATCC 10745</strain>
    </source>
</reference>
<evidence type="ECO:0000313" key="2">
    <source>
        <dbReference type="EMBL" id="KAF0650753.1"/>
    </source>
</evidence>
<keyword evidence="1" id="KW-0472">Membrane</keyword>
<name>A0ABQ6XYB9_STRFR</name>
<sequence>MTHTSPDQGRTPFFSRPAVRRLLPFVLITAVALVFIFENRASVEIRLLIPLVTMPLWVALLISWALGLLACAVTARRRSTRHARRGR</sequence>
<evidence type="ECO:0000256" key="1">
    <source>
        <dbReference type="SAM" id="Phobius"/>
    </source>
</evidence>
<protein>
    <recommendedName>
        <fullName evidence="4">Lipopolysaccharide assembly protein A domain-containing protein</fullName>
    </recommendedName>
</protein>
<feature type="transmembrane region" description="Helical" evidence="1">
    <location>
        <begin position="21"/>
        <end position="37"/>
    </location>
</feature>
<keyword evidence="1" id="KW-0812">Transmembrane</keyword>
<proteinExistence type="predicted"/>
<dbReference type="Proteomes" id="UP000731519">
    <property type="component" value="Unassembled WGS sequence"/>
</dbReference>
<accession>A0ABQ6XYB9</accession>
<feature type="transmembrane region" description="Helical" evidence="1">
    <location>
        <begin position="57"/>
        <end position="75"/>
    </location>
</feature>